<organism evidence="2 3">
    <name type="scientific">Galendromus occidentalis</name>
    <name type="common">western predatory mite</name>
    <dbReference type="NCBI Taxonomy" id="34638"/>
    <lineage>
        <taxon>Eukaryota</taxon>
        <taxon>Metazoa</taxon>
        <taxon>Ecdysozoa</taxon>
        <taxon>Arthropoda</taxon>
        <taxon>Chelicerata</taxon>
        <taxon>Arachnida</taxon>
        <taxon>Acari</taxon>
        <taxon>Parasitiformes</taxon>
        <taxon>Mesostigmata</taxon>
        <taxon>Gamasina</taxon>
        <taxon>Phytoseioidea</taxon>
        <taxon>Phytoseiidae</taxon>
        <taxon>Typhlodrominae</taxon>
        <taxon>Galendromus</taxon>
    </lineage>
</organism>
<dbReference type="RefSeq" id="XP_003742323.1">
    <property type="nucleotide sequence ID" value="XM_003742275.2"/>
</dbReference>
<sequence length="490" mass="55386">MRHLCTSGEIRVEILSCGANSALRFKAIRFKIWRAPGNSIEISCADAPHEQNHARVELCQFSGMLVSRSFLLPFHARRGFAIDILANTSLYLRGRASEKKRSLVLPYFDLVKIVNNAPEIERQAQLRGRILDLSPLRDAARNYTVIRKELMRLEAETTKLDLEERRTRDIAVTAKLRELRAVLRNVKSEFYKVDTICAPLLLQTPNMILTKNIEPITSLCKTYVPPRDLGFEPKSHVELGGRNLQFMNQTLCYLLEDLAGLEQRICDLFIDKLDQTGRTPVSGPDFVVDTIVEGAATDNNIIVEDQESGGHQMHLTGGSSLEAFCAQFVRLDTGTELMRQYACARFYREGSVEGGLYTLSQSTRVSAFTGSDREVLDDVHELLRLLVEVYASLEIPFRLRLVDPPELSFVEQLRVDLEIWSPFEKTWKPVAHVASHGQFIASRLTMISRGEPMFTMFGVCADAQRIIGLLLENHQNPDGTYSMPKHLVTC</sequence>
<dbReference type="KEGG" id="goe:100904609"/>
<evidence type="ECO:0000313" key="2">
    <source>
        <dbReference type="Proteomes" id="UP000694867"/>
    </source>
</evidence>
<dbReference type="AlphaFoldDB" id="A0AAJ6VXE8"/>
<protein>
    <submittedName>
        <fullName evidence="3">Uncharacterized protein LOC100904609</fullName>
    </submittedName>
</protein>
<accession>A0AAJ6VXE8</accession>
<feature type="domain" description="Aminoacyl-transfer RNA synthetases class-II family profile" evidence="1">
    <location>
        <begin position="346"/>
        <end position="484"/>
    </location>
</feature>
<gene>
    <name evidence="3" type="primary">LOC100904609</name>
</gene>
<dbReference type="GO" id="GO:0006434">
    <property type="term" value="P:seryl-tRNA aminoacylation"/>
    <property type="evidence" value="ECO:0007669"/>
    <property type="project" value="InterPro"/>
</dbReference>
<reference evidence="3" key="1">
    <citation type="submission" date="2025-08" db="UniProtKB">
        <authorList>
            <consortium name="RefSeq"/>
        </authorList>
    </citation>
    <scope>IDENTIFICATION</scope>
</reference>
<evidence type="ECO:0000313" key="3">
    <source>
        <dbReference type="RefSeq" id="XP_003742323.1"/>
    </source>
</evidence>
<proteinExistence type="predicted"/>
<dbReference type="GO" id="GO:0004828">
    <property type="term" value="F:serine-tRNA ligase activity"/>
    <property type="evidence" value="ECO:0007669"/>
    <property type="project" value="InterPro"/>
</dbReference>
<dbReference type="InterPro" id="IPR045864">
    <property type="entry name" value="aa-tRNA-synth_II/BPL/LPL"/>
</dbReference>
<dbReference type="InterPro" id="IPR002317">
    <property type="entry name" value="Ser-tRNA-ligase_type_1"/>
</dbReference>
<dbReference type="PROSITE" id="PS50862">
    <property type="entry name" value="AA_TRNA_LIGASE_II"/>
    <property type="match status" value="1"/>
</dbReference>
<dbReference type="InterPro" id="IPR006195">
    <property type="entry name" value="aa-tRNA-synth_II"/>
</dbReference>
<dbReference type="GO" id="GO:0005524">
    <property type="term" value="F:ATP binding"/>
    <property type="evidence" value="ECO:0007669"/>
    <property type="project" value="InterPro"/>
</dbReference>
<dbReference type="SUPFAM" id="SSF55681">
    <property type="entry name" value="Class II aaRS and biotin synthetases"/>
    <property type="match status" value="1"/>
</dbReference>
<dbReference type="Proteomes" id="UP000694867">
    <property type="component" value="Unplaced"/>
</dbReference>
<keyword evidence="2" id="KW-1185">Reference proteome</keyword>
<dbReference type="GeneID" id="100904609"/>
<dbReference type="Gene3D" id="3.30.930.10">
    <property type="entry name" value="Bira Bifunctional Protein, Domain 2"/>
    <property type="match status" value="1"/>
</dbReference>
<name>A0AAJ6VXE8_9ACAR</name>
<evidence type="ECO:0000259" key="1">
    <source>
        <dbReference type="PROSITE" id="PS50862"/>
    </source>
</evidence>
<dbReference type="PANTHER" id="PTHR11778">
    <property type="entry name" value="SERYL-TRNA SYNTHETASE"/>
    <property type="match status" value="1"/>
</dbReference>